<organism evidence="1 2">
    <name type="scientific">candidate division WS6 bacterium 34_10</name>
    <dbReference type="NCBI Taxonomy" id="1641389"/>
    <lineage>
        <taxon>Bacteria</taxon>
        <taxon>Candidatus Dojkabacteria</taxon>
    </lineage>
</organism>
<dbReference type="Proteomes" id="UP000053904">
    <property type="component" value="Unassembled WGS sequence"/>
</dbReference>
<name>A0A124FWX3_9BACT</name>
<gene>
    <name evidence="1" type="ORF">XD93_1033</name>
</gene>
<feature type="non-terminal residue" evidence="1">
    <location>
        <position position="143"/>
    </location>
</feature>
<sequence length="143" mass="16521">MEKEIGKSKETLQETLDKYPNIQVGKIMGNRYRVMETKEGINLILRLGLKREKESESPLILIQREGRNNDSSVIEFLNEGIVYDGIEEKDIEPTLEITKGALELILGYNKFVKFENREITSPEKRQLTNLDSYEKLDEPTITS</sequence>
<evidence type="ECO:0000313" key="2">
    <source>
        <dbReference type="Proteomes" id="UP000053904"/>
    </source>
</evidence>
<protein>
    <submittedName>
        <fullName evidence="1">Uncharacterized protein</fullName>
    </submittedName>
</protein>
<accession>A0A124FWX3</accession>
<evidence type="ECO:0000313" key="1">
    <source>
        <dbReference type="EMBL" id="KUK76240.1"/>
    </source>
</evidence>
<reference evidence="2" key="1">
    <citation type="journal article" date="2015" name="MBio">
        <title>Genome-Resolved Metagenomic Analysis Reveals Roles for Candidate Phyla and Other Microbial Community Members in Biogeochemical Transformations in Oil Reservoirs.</title>
        <authorList>
            <person name="Hu P."/>
            <person name="Tom L."/>
            <person name="Singh A."/>
            <person name="Thomas B.C."/>
            <person name="Baker B.J."/>
            <person name="Piceno Y.M."/>
            <person name="Andersen G.L."/>
            <person name="Banfield J.F."/>
        </authorList>
    </citation>
    <scope>NUCLEOTIDE SEQUENCE [LARGE SCALE GENOMIC DNA]</scope>
</reference>
<comment type="caution">
    <text evidence="1">The sequence shown here is derived from an EMBL/GenBank/DDBJ whole genome shotgun (WGS) entry which is preliminary data.</text>
</comment>
<dbReference type="AlphaFoldDB" id="A0A124FWX3"/>
<dbReference type="EMBL" id="LGGO01000183">
    <property type="protein sequence ID" value="KUK76240.1"/>
    <property type="molecule type" value="Genomic_DNA"/>
</dbReference>
<proteinExistence type="predicted"/>